<evidence type="ECO:0000313" key="2">
    <source>
        <dbReference type="EMBL" id="KTW32938.1"/>
    </source>
</evidence>
<dbReference type="RefSeq" id="XP_019613406.1">
    <property type="nucleotide sequence ID" value="XM_019757783.1"/>
</dbReference>
<keyword evidence="3" id="KW-1185">Reference proteome</keyword>
<feature type="transmembrane region" description="Helical" evidence="1">
    <location>
        <begin position="12"/>
        <end position="37"/>
    </location>
</feature>
<dbReference type="AlphaFoldDB" id="A0A0W4ZX41"/>
<evidence type="ECO:0000313" key="3">
    <source>
        <dbReference type="Proteomes" id="UP000011958"/>
    </source>
</evidence>
<proteinExistence type="predicted"/>
<protein>
    <submittedName>
        <fullName evidence="2">Uncharacterized protein</fullName>
    </submittedName>
</protein>
<sequence length="69" mass="8477">MDNENMEIIEYIFLNTFLISKCIFWIKRIIIILYTRFNFKKLISIRNKIIRKIFIFVTFQIKIVKSSVN</sequence>
<comment type="caution">
    <text evidence="2">The sequence shown here is derived from an EMBL/GenBank/DDBJ whole genome shotgun (WGS) entry which is preliminary data.</text>
</comment>
<dbReference type="Proteomes" id="UP000011958">
    <property type="component" value="Unassembled WGS sequence"/>
</dbReference>
<dbReference type="VEuPathDB" id="FungiDB:PNEG_04260"/>
<dbReference type="EMBL" id="AFWA02000002">
    <property type="protein sequence ID" value="KTW32938.1"/>
    <property type="molecule type" value="Genomic_DNA"/>
</dbReference>
<evidence type="ECO:0000256" key="1">
    <source>
        <dbReference type="SAM" id="Phobius"/>
    </source>
</evidence>
<accession>A0A0W4ZX41</accession>
<keyword evidence="1" id="KW-0812">Transmembrane</keyword>
<name>A0A0W4ZX41_PNEMU</name>
<organism evidence="2 3">
    <name type="scientific">Pneumocystis murina (strain B123)</name>
    <name type="common">Mouse pneumocystis pneumonia agent</name>
    <name type="synonym">Pneumocystis carinii f. sp. muris</name>
    <dbReference type="NCBI Taxonomy" id="1069680"/>
    <lineage>
        <taxon>Eukaryota</taxon>
        <taxon>Fungi</taxon>
        <taxon>Dikarya</taxon>
        <taxon>Ascomycota</taxon>
        <taxon>Taphrinomycotina</taxon>
        <taxon>Pneumocystomycetes</taxon>
        <taxon>Pneumocystaceae</taxon>
        <taxon>Pneumocystis</taxon>
    </lineage>
</organism>
<gene>
    <name evidence="2" type="ORF">PNEG_04260</name>
</gene>
<dbReference type="GeneID" id="30671557"/>
<keyword evidence="1" id="KW-1133">Transmembrane helix</keyword>
<keyword evidence="1" id="KW-0472">Membrane</keyword>
<reference evidence="3" key="1">
    <citation type="journal article" date="2016" name="Nat. Commun.">
        <title>Genome analysis of three Pneumocystis species reveals adaptation mechanisms to life exclusively in mammalian hosts.</title>
        <authorList>
            <person name="Ma L."/>
            <person name="Chen Z."/>
            <person name="Huang D.W."/>
            <person name="Kutty G."/>
            <person name="Ishihara M."/>
            <person name="Wang H."/>
            <person name="Abouelleil A."/>
            <person name="Bishop L."/>
            <person name="Davey E."/>
            <person name="Deng R."/>
            <person name="Deng X."/>
            <person name="Fan L."/>
            <person name="Fantoni G."/>
            <person name="Fitzgerald M."/>
            <person name="Gogineni E."/>
            <person name="Goldberg J.M."/>
            <person name="Handley G."/>
            <person name="Hu X."/>
            <person name="Huber C."/>
            <person name="Jiao X."/>
            <person name="Jones K."/>
            <person name="Levin J.Z."/>
            <person name="Liu Y."/>
            <person name="Macdonald P."/>
            <person name="Melnikov A."/>
            <person name="Raley C."/>
            <person name="Sassi M."/>
            <person name="Sherman B.T."/>
            <person name="Song X."/>
            <person name="Sykes S."/>
            <person name="Tran B."/>
            <person name="Walsh L."/>
            <person name="Xia Y."/>
            <person name="Yang J."/>
            <person name="Young S."/>
            <person name="Zeng Q."/>
            <person name="Zheng X."/>
            <person name="Stephens R."/>
            <person name="Nusbaum C."/>
            <person name="Birren B.W."/>
            <person name="Azadi P."/>
            <person name="Lempicki R.A."/>
            <person name="Cuomo C.A."/>
            <person name="Kovacs J.A."/>
        </authorList>
    </citation>
    <scope>NUCLEOTIDE SEQUENCE [LARGE SCALE GENOMIC DNA]</scope>
    <source>
        <strain evidence="3">B123</strain>
    </source>
</reference>